<dbReference type="Proteomes" id="UP001334084">
    <property type="component" value="Chromosome 2"/>
</dbReference>
<gene>
    <name evidence="1" type="ORF">VNE69_02223</name>
</gene>
<proteinExistence type="predicted"/>
<dbReference type="KEGG" id="vnx:VNE69_02223"/>
<dbReference type="RefSeq" id="XP_065328849.1">
    <property type="nucleotide sequence ID" value="XM_065472777.1"/>
</dbReference>
<dbReference type="GeneID" id="90540513"/>
<evidence type="ECO:0000313" key="2">
    <source>
        <dbReference type="Proteomes" id="UP001334084"/>
    </source>
</evidence>
<name>A0AAX4J9R5_9MICR</name>
<evidence type="ECO:0000313" key="1">
    <source>
        <dbReference type="EMBL" id="WUR02704.1"/>
    </source>
</evidence>
<keyword evidence="2" id="KW-1185">Reference proteome</keyword>
<dbReference type="EMBL" id="CP142727">
    <property type="protein sequence ID" value="WUR02704.1"/>
    <property type="molecule type" value="Genomic_DNA"/>
</dbReference>
<protein>
    <submittedName>
        <fullName evidence="1">Uncharacterized protein</fullName>
    </submittedName>
</protein>
<dbReference type="AlphaFoldDB" id="A0AAX4J9R5"/>
<accession>A0AAX4J9R5</accession>
<organism evidence="1 2">
    <name type="scientific">Vairimorpha necatrix</name>
    <dbReference type="NCBI Taxonomy" id="6039"/>
    <lineage>
        <taxon>Eukaryota</taxon>
        <taxon>Fungi</taxon>
        <taxon>Fungi incertae sedis</taxon>
        <taxon>Microsporidia</taxon>
        <taxon>Nosematidae</taxon>
        <taxon>Vairimorpha</taxon>
    </lineage>
</organism>
<sequence length="296" mass="35774">MDETYFSNKMKINPPFLYRNIKKSVHFKGKVDFPCLPTCCIVKFKLITCSSKKYKEFRLIGYTTNSFYKTMTYNMKKGKMGRIDLTFVIQNCTESTFLYFYLYSKRTKKIFKIFFTGCELVNGNKIEIEDDNELLTIKYKVIEKTNRHLNIQNNKIKLYDLDNKTTIIKKKNKDNINDMDDDNKLNNKSLLEKYNFFSKNYSRGKIIKYQKNPPEILSEYLGNHLCKEIESPYKKIMMKWNNEILRNEKSLHDFLLKFIERHITREDRLEFVYLFYNKRLINKMEFIKIINQIKIN</sequence>
<reference evidence="1" key="1">
    <citation type="journal article" date="2024" name="BMC Genomics">
        <title>Functional annotation of a divergent genome using sequence and structure-based similarity.</title>
        <authorList>
            <person name="Svedberg D."/>
            <person name="Winiger R.R."/>
            <person name="Berg A."/>
            <person name="Sharma H."/>
            <person name="Tellgren-Roth C."/>
            <person name="Debrunner-Vossbrinck B.A."/>
            <person name="Vossbrinck C.R."/>
            <person name="Barandun J."/>
        </authorList>
    </citation>
    <scope>NUCLEOTIDE SEQUENCE</scope>
    <source>
        <strain evidence="1">Illinois isolate</strain>
    </source>
</reference>